<organism evidence="1 2">
    <name type="scientific">Streptomyces apricus</name>
    <dbReference type="NCBI Taxonomy" id="1828112"/>
    <lineage>
        <taxon>Bacteria</taxon>
        <taxon>Bacillati</taxon>
        <taxon>Actinomycetota</taxon>
        <taxon>Actinomycetes</taxon>
        <taxon>Kitasatosporales</taxon>
        <taxon>Streptomycetaceae</taxon>
        <taxon>Streptomyces</taxon>
    </lineage>
</organism>
<keyword evidence="2" id="KW-1185">Reference proteome</keyword>
<sequence length="382" mass="41867">MDTFDVGVDEIVSYLSRSGWQRSISGPLAEVWQPGGDEDTSILVPKKPDAPDFSKNLHILTGELAKKENRSPDEIRLEISRQFVDVTDLRAEDEDISDGTIPLLAGIGLFNSAHRLMVSAAAATLHRQGYYGNSMPKAAHKHARRMRLGQTRPGSYIVPIISNARFGELVNDSFDEPRIEAGADDSYFERRMLTTLSGALEVLAEMTIVRDHAPTRDEMRDAVDEGVSSELCAAVLDVIGKGSVDVFDVTFNWAPTSLPPASTAGKIVFAGGAAELIQQVESDLKEANAPAERILYGVIRRLSLKKNENTGHVSMETVLDGKTRVVSFELPLDVYRRAARYHGERRPVVVRGILDATPGKRATMNVSAFDADRSVATFDDVE</sequence>
<dbReference type="Proteomes" id="UP000324965">
    <property type="component" value="Unassembled WGS sequence"/>
</dbReference>
<accession>A0A5A9ZWZ7</accession>
<dbReference type="EMBL" id="VDFC01000077">
    <property type="protein sequence ID" value="KAA0921887.1"/>
    <property type="molecule type" value="Genomic_DNA"/>
</dbReference>
<comment type="caution">
    <text evidence="1">The sequence shown here is derived from an EMBL/GenBank/DDBJ whole genome shotgun (WGS) entry which is preliminary data.</text>
</comment>
<reference evidence="1 2" key="1">
    <citation type="submission" date="2019-05" db="EMBL/GenBank/DDBJ databases">
        <authorList>
            <person name="Hariharan J."/>
            <person name="Choudoir M.J."/>
            <person name="Diebold P."/>
            <person name="Panke-Buisse K."/>
            <person name="Buckley D.H."/>
        </authorList>
    </citation>
    <scope>NUCLEOTIDE SEQUENCE [LARGE SCALE GENOMIC DNA]</scope>
    <source>
        <strain evidence="1 2">SUN51</strain>
    </source>
</reference>
<protein>
    <submittedName>
        <fullName evidence="1">Uncharacterized protein</fullName>
    </submittedName>
</protein>
<gene>
    <name evidence="1" type="ORF">FGF04_35445</name>
</gene>
<dbReference type="OrthoDB" id="4124583at2"/>
<proteinExistence type="predicted"/>
<name>A0A5A9ZWZ7_9ACTN</name>
<dbReference type="RefSeq" id="WP_149515491.1">
    <property type="nucleotide sequence ID" value="NZ_VDFC01000077.1"/>
</dbReference>
<dbReference type="AlphaFoldDB" id="A0A5A9ZWZ7"/>
<evidence type="ECO:0000313" key="2">
    <source>
        <dbReference type="Proteomes" id="UP000324965"/>
    </source>
</evidence>
<evidence type="ECO:0000313" key="1">
    <source>
        <dbReference type="EMBL" id="KAA0921887.1"/>
    </source>
</evidence>